<protein>
    <submittedName>
        <fullName evidence="2">Molybdopterin-dependent oxidoreductase-like protein</fullName>
    </submittedName>
</protein>
<dbReference type="GO" id="GO:0020037">
    <property type="term" value="F:heme binding"/>
    <property type="evidence" value="ECO:0007669"/>
    <property type="project" value="TreeGrafter"/>
</dbReference>
<dbReference type="GO" id="GO:0043546">
    <property type="term" value="F:molybdopterin cofactor binding"/>
    <property type="evidence" value="ECO:0007669"/>
    <property type="project" value="TreeGrafter"/>
</dbReference>
<organism evidence="2 3">
    <name type="scientific">Pseudonocardia sediminis</name>
    <dbReference type="NCBI Taxonomy" id="1397368"/>
    <lineage>
        <taxon>Bacteria</taxon>
        <taxon>Bacillati</taxon>
        <taxon>Actinomycetota</taxon>
        <taxon>Actinomycetes</taxon>
        <taxon>Pseudonocardiales</taxon>
        <taxon>Pseudonocardiaceae</taxon>
        <taxon>Pseudonocardia</taxon>
    </lineage>
</organism>
<sequence length="326" mass="34827">MPAPVPVTMSGGGPVKWQPEPHRLDPRATAPSDVYLIGHFGLATVDAAGWSLRVDGLVDTALDLDPDALRALPQTTVTTLLECFGNPLDPDVPVRRAANVTWRGAPVAEILRAAGVHAGATSLWATGLDSGEFGGVACTEYRKDVPLDVALARGIVAHEIDGVPLSAERGYPARLVVPGYFGTNNVKWLRALTVSDRRPEHLFTTRLYLRTVPGADGPQPVRDLDVNSLVTVPSDGARVGADVEVAGWAWSAVPVVAVEVAVDGEWAPAEVERRRGPHVTWQRFRTVRRAGPGGHTLAVRATDRDGRVQPVDGARNAAHHVTVDVR</sequence>
<feature type="domain" description="Oxidoreductase molybdopterin-binding" evidence="1">
    <location>
        <begin position="41"/>
        <end position="200"/>
    </location>
</feature>
<dbReference type="Gene3D" id="2.60.40.650">
    <property type="match status" value="1"/>
</dbReference>
<dbReference type="EMBL" id="SHKL01000001">
    <property type="protein sequence ID" value="RZT84413.1"/>
    <property type="molecule type" value="Genomic_DNA"/>
</dbReference>
<reference evidence="2 3" key="1">
    <citation type="submission" date="2019-02" db="EMBL/GenBank/DDBJ databases">
        <title>Sequencing the genomes of 1000 actinobacteria strains.</title>
        <authorList>
            <person name="Klenk H.-P."/>
        </authorList>
    </citation>
    <scope>NUCLEOTIDE SEQUENCE [LARGE SCALE GENOMIC DNA]</scope>
    <source>
        <strain evidence="2 3">DSM 45779</strain>
    </source>
</reference>
<evidence type="ECO:0000313" key="3">
    <source>
        <dbReference type="Proteomes" id="UP000291591"/>
    </source>
</evidence>
<dbReference type="GO" id="GO:0006790">
    <property type="term" value="P:sulfur compound metabolic process"/>
    <property type="evidence" value="ECO:0007669"/>
    <property type="project" value="TreeGrafter"/>
</dbReference>
<accession>A0A4Q7UW82</accession>
<dbReference type="PANTHER" id="PTHR19372">
    <property type="entry name" value="SULFITE REDUCTASE"/>
    <property type="match status" value="1"/>
</dbReference>
<dbReference type="SUPFAM" id="SSF81296">
    <property type="entry name" value="E set domains"/>
    <property type="match status" value="1"/>
</dbReference>
<dbReference type="Gene3D" id="3.90.420.10">
    <property type="entry name" value="Oxidoreductase, molybdopterin-binding domain"/>
    <property type="match status" value="1"/>
</dbReference>
<dbReference type="AlphaFoldDB" id="A0A4Q7UW82"/>
<dbReference type="RefSeq" id="WP_130289012.1">
    <property type="nucleotide sequence ID" value="NZ_SHKL01000001.1"/>
</dbReference>
<keyword evidence="3" id="KW-1185">Reference proteome</keyword>
<dbReference type="PRINTS" id="PR00407">
    <property type="entry name" value="EUMOPTERIN"/>
</dbReference>
<dbReference type="Pfam" id="PF00174">
    <property type="entry name" value="Oxidored_molyb"/>
    <property type="match status" value="1"/>
</dbReference>
<proteinExistence type="predicted"/>
<name>A0A4Q7UW82_PSEST</name>
<dbReference type="OrthoDB" id="9795587at2"/>
<comment type="caution">
    <text evidence="2">The sequence shown here is derived from an EMBL/GenBank/DDBJ whole genome shotgun (WGS) entry which is preliminary data.</text>
</comment>
<dbReference type="PANTHER" id="PTHR19372:SF7">
    <property type="entry name" value="SULFITE OXIDASE, MITOCHONDRIAL"/>
    <property type="match status" value="1"/>
</dbReference>
<dbReference type="InterPro" id="IPR014756">
    <property type="entry name" value="Ig_E-set"/>
</dbReference>
<dbReference type="InterPro" id="IPR000572">
    <property type="entry name" value="OxRdtase_Mopterin-bd_dom"/>
</dbReference>
<evidence type="ECO:0000259" key="1">
    <source>
        <dbReference type="Pfam" id="PF00174"/>
    </source>
</evidence>
<dbReference type="GO" id="GO:0008482">
    <property type="term" value="F:sulfite oxidase activity"/>
    <property type="evidence" value="ECO:0007669"/>
    <property type="project" value="TreeGrafter"/>
</dbReference>
<evidence type="ECO:0000313" key="2">
    <source>
        <dbReference type="EMBL" id="RZT84413.1"/>
    </source>
</evidence>
<dbReference type="InterPro" id="IPR036374">
    <property type="entry name" value="OxRdtase_Mopterin-bd_sf"/>
</dbReference>
<dbReference type="Proteomes" id="UP000291591">
    <property type="component" value="Unassembled WGS sequence"/>
</dbReference>
<gene>
    <name evidence="2" type="ORF">EV383_1254</name>
</gene>
<dbReference type="InterPro" id="IPR008335">
    <property type="entry name" value="Mopterin_OxRdtase_euk"/>
</dbReference>
<dbReference type="SUPFAM" id="SSF56524">
    <property type="entry name" value="Oxidoreductase molybdopterin-binding domain"/>
    <property type="match status" value="1"/>
</dbReference>